<dbReference type="InterPro" id="IPR036188">
    <property type="entry name" value="FAD/NAD-bd_sf"/>
</dbReference>
<accession>Q97AI0</accession>
<keyword evidence="5" id="KW-0560">Oxidoreductase</keyword>
<proteinExistence type="inferred from homology"/>
<dbReference type="InterPro" id="IPR050260">
    <property type="entry name" value="FAD-bd_OxRdtase"/>
</dbReference>
<keyword evidence="10" id="KW-1185">Reference proteome</keyword>
<organism evidence="9 10">
    <name type="scientific">Thermoplasma volcanium (strain ATCC 51530 / DSM 4299 / JCM 9571 / NBRC 15438 / GSS1)</name>
    <dbReference type="NCBI Taxonomy" id="273116"/>
    <lineage>
        <taxon>Archaea</taxon>
        <taxon>Methanobacteriati</taxon>
        <taxon>Thermoplasmatota</taxon>
        <taxon>Thermoplasmata</taxon>
        <taxon>Thermoplasmatales</taxon>
        <taxon>Thermoplasmataceae</taxon>
        <taxon>Thermoplasma</taxon>
    </lineage>
</organism>
<dbReference type="InterPro" id="IPR004099">
    <property type="entry name" value="Pyr_nucl-diS_OxRdtase_dimer"/>
</dbReference>
<dbReference type="PRINTS" id="PR00411">
    <property type="entry name" value="PNDRDTASEI"/>
</dbReference>
<dbReference type="eggNOG" id="arCOG01069">
    <property type="taxonomic scope" value="Archaea"/>
</dbReference>
<evidence type="ECO:0000313" key="10">
    <source>
        <dbReference type="Proteomes" id="UP000001017"/>
    </source>
</evidence>
<dbReference type="PhylomeDB" id="Q97AI0"/>
<dbReference type="Gene3D" id="3.50.50.60">
    <property type="entry name" value="FAD/NAD(P)-binding domain"/>
    <property type="match status" value="2"/>
</dbReference>
<dbReference type="GeneID" id="1441922"/>
<reference evidence="9 10" key="1">
    <citation type="journal article" date="1999" name="Proc. Jpn. Acad.">
        <title>Determination of the complete genomic DNA sequence of Thermoplasma volvanium GSS1.</title>
        <authorList>
            <person name="Kawashima T."/>
            <person name="Yamamoto Y."/>
            <person name="Aramaki H."/>
            <person name="Nunoshiba T."/>
            <person name="Kawamoto T."/>
            <person name="Watanabe K."/>
            <person name="Yamazaki M."/>
            <person name="Kanehori K."/>
            <person name="Amano N."/>
            <person name="Ohya Y."/>
            <person name="Makino K."/>
            <person name="Suzuki M."/>
        </authorList>
    </citation>
    <scope>NUCLEOTIDE SEQUENCE [LARGE SCALE GENOMIC DNA]</scope>
    <source>
        <strain evidence="10">ATCC 51530 / DSM 4299 / JCM 9571 / NBRC 15438 / GSS1</strain>
    </source>
</reference>
<keyword evidence="6" id="KW-0676">Redox-active center</keyword>
<protein>
    <submittedName>
        <fullName evidence="9">NADH peroxidase/oxidase</fullName>
    </submittedName>
</protein>
<dbReference type="Pfam" id="PF07992">
    <property type="entry name" value="Pyr_redox_2"/>
    <property type="match status" value="1"/>
</dbReference>
<evidence type="ECO:0000256" key="5">
    <source>
        <dbReference type="ARBA" id="ARBA00023002"/>
    </source>
</evidence>
<evidence type="ECO:0000259" key="8">
    <source>
        <dbReference type="Pfam" id="PF07992"/>
    </source>
</evidence>
<dbReference type="STRING" id="273116.gene:9381622"/>
<dbReference type="PRINTS" id="PR00368">
    <property type="entry name" value="FADPNR"/>
</dbReference>
<feature type="domain" description="FAD/NAD(P)-binding" evidence="8">
    <location>
        <begin position="1"/>
        <end position="295"/>
    </location>
</feature>
<dbReference type="AlphaFoldDB" id="Q97AI0"/>
<sequence>MKIIVIGGGAAGMSAASKAKRVNPDSEVIVVESGSYVSYAECGIPYYLQGVVGHIEDLLHYPLSEFTEKRGIKVLLHTTVTRIDTLHSSVLLNNGDVLKYDRLIIATGSRPKPIDVISDRTISIRSLESAMRARNLIEKSKDVTIVGAGVLGVELASVLAESGKNVKVISKYDRVLPQLDEDIGKIFHEYFSSRIDVQKQSSLKSAEEDRGRVKITTSVDDHECDAVIYATGIIPNSEIAVEAGIKTGDRNAILTNGHMETSEPGVYAAGDVATVRNIVTGLDEMMPLAQIANKAGRVAGSNASNSEMVFPGALGTTLVKVFDYEVGFTGINESRAKALGIPYEKTLIKAKSRANYYPGKQDIYVKIIYGKNDKRLLGAQVIGTDGAAWRLNTIATAIFGGFKVSDLFYDDLGYTPPFGPVWDSIVIAGSVSMRE</sequence>
<keyword evidence="9" id="KW-0575">Peroxidase</keyword>
<evidence type="ECO:0000259" key="7">
    <source>
        <dbReference type="Pfam" id="PF02852"/>
    </source>
</evidence>
<dbReference type="DNASU" id="1441922"/>
<dbReference type="InterPro" id="IPR023753">
    <property type="entry name" value="FAD/NAD-binding_dom"/>
</dbReference>
<dbReference type="PANTHER" id="PTHR43429">
    <property type="entry name" value="PYRIDINE NUCLEOTIDE-DISULFIDE OXIDOREDUCTASE DOMAIN-CONTAINING"/>
    <property type="match status" value="1"/>
</dbReference>
<dbReference type="InterPro" id="IPR016156">
    <property type="entry name" value="FAD/NAD-linked_Rdtase_dimer_sf"/>
</dbReference>
<dbReference type="Proteomes" id="UP000001017">
    <property type="component" value="Chromosome"/>
</dbReference>
<evidence type="ECO:0000256" key="2">
    <source>
        <dbReference type="ARBA" id="ARBA00009130"/>
    </source>
</evidence>
<dbReference type="SUPFAM" id="SSF51905">
    <property type="entry name" value="FAD/NAD(P)-binding domain"/>
    <property type="match status" value="2"/>
</dbReference>
<dbReference type="KEGG" id="tvo:TVG0846070"/>
<dbReference type="PANTHER" id="PTHR43429:SF1">
    <property type="entry name" value="NAD(P)H SULFUR OXIDOREDUCTASE (COA-DEPENDENT)"/>
    <property type="match status" value="1"/>
</dbReference>
<evidence type="ECO:0000256" key="6">
    <source>
        <dbReference type="ARBA" id="ARBA00023284"/>
    </source>
</evidence>
<comment type="cofactor">
    <cofactor evidence="1">
        <name>FAD</name>
        <dbReference type="ChEBI" id="CHEBI:57692"/>
    </cofactor>
</comment>
<gene>
    <name evidence="9" type="ORF">TVG0846070</name>
</gene>
<feature type="domain" description="Pyridine nucleotide-disulphide oxidoreductase dimerisation" evidence="7">
    <location>
        <begin position="319"/>
        <end position="419"/>
    </location>
</feature>
<evidence type="ECO:0000313" key="9">
    <source>
        <dbReference type="EMBL" id="BAB59972.1"/>
    </source>
</evidence>
<dbReference type="EMBL" id="BA000011">
    <property type="protein sequence ID" value="BAB59972.1"/>
    <property type="molecule type" value="Genomic_DNA"/>
</dbReference>
<reference evidence="9 10" key="2">
    <citation type="journal article" date="2000" name="Proc. Natl. Acad. Sci. U.S.A.">
        <title>Archaeal adaptation to higher temperatures revealed by genomic sequence of Thermoplasma volcanium.</title>
        <authorList>
            <person name="Kawashima T."/>
            <person name="Amano N."/>
            <person name="Koike H."/>
            <person name="Makino S."/>
            <person name="Higuchi S."/>
            <person name="Kawashima-Ohya Y."/>
            <person name="Watanabe K."/>
            <person name="Yamazaki M."/>
            <person name="Kanehori K."/>
            <person name="Kawamoto T."/>
            <person name="Nunoshiba T."/>
            <person name="Yamamoto Y."/>
            <person name="Aramaki H."/>
            <person name="Makino K."/>
            <person name="Suzuki M."/>
        </authorList>
    </citation>
    <scope>NUCLEOTIDE SEQUENCE [LARGE SCALE GENOMIC DNA]</scope>
    <source>
        <strain evidence="10">ATCC 51530 / DSM 4299 / JCM 9571 / NBRC 15438 / GSS1</strain>
    </source>
</reference>
<dbReference type="GO" id="GO:0004601">
    <property type="term" value="F:peroxidase activity"/>
    <property type="evidence" value="ECO:0007669"/>
    <property type="project" value="UniProtKB-KW"/>
</dbReference>
<dbReference type="Pfam" id="PF02852">
    <property type="entry name" value="Pyr_redox_dim"/>
    <property type="match status" value="1"/>
</dbReference>
<evidence type="ECO:0000256" key="3">
    <source>
        <dbReference type="ARBA" id="ARBA00022630"/>
    </source>
</evidence>
<keyword evidence="4" id="KW-0274">FAD</keyword>
<dbReference type="PaxDb" id="273116-14325047"/>
<dbReference type="HOGENOM" id="CLU_003291_1_3_2"/>
<name>Q97AI0_THEVO</name>
<evidence type="ECO:0000256" key="1">
    <source>
        <dbReference type="ARBA" id="ARBA00001974"/>
    </source>
</evidence>
<comment type="similarity">
    <text evidence="2">Belongs to the class-III pyridine nucleotide-disulfide oxidoreductase family.</text>
</comment>
<evidence type="ECO:0000256" key="4">
    <source>
        <dbReference type="ARBA" id="ARBA00022827"/>
    </source>
</evidence>
<dbReference type="SUPFAM" id="SSF55424">
    <property type="entry name" value="FAD/NAD-linked reductases, dimerisation (C-terminal) domain"/>
    <property type="match status" value="1"/>
</dbReference>
<keyword evidence="3" id="KW-0285">Flavoprotein</keyword>
<dbReference type="OrthoDB" id="27922at2157"/>
<dbReference type="RefSeq" id="WP_010917074.1">
    <property type="nucleotide sequence ID" value="NC_002689.2"/>
</dbReference>